<dbReference type="InterPro" id="IPR000531">
    <property type="entry name" value="Beta-barrel_TonB"/>
</dbReference>
<dbReference type="PANTHER" id="PTHR30069:SF49">
    <property type="entry name" value="OUTER MEMBRANE PROTEIN C"/>
    <property type="match status" value="1"/>
</dbReference>
<evidence type="ECO:0000313" key="16">
    <source>
        <dbReference type="Proteomes" id="UP000230709"/>
    </source>
</evidence>
<gene>
    <name evidence="15" type="ORF">CQW49_03685</name>
</gene>
<dbReference type="InterPro" id="IPR011662">
    <property type="entry name" value="Secretin/TonB_short_N"/>
</dbReference>
<dbReference type="Gene3D" id="2.40.170.20">
    <property type="entry name" value="TonB-dependent receptor, beta-barrel domain"/>
    <property type="match status" value="1"/>
</dbReference>
<keyword evidence="3 11" id="KW-1134">Transmembrane beta strand</keyword>
<accession>A0A2D2CWB9</accession>
<dbReference type="InterPro" id="IPR010917">
    <property type="entry name" value="TonB_rcpt_CS"/>
</dbReference>
<evidence type="ECO:0000256" key="2">
    <source>
        <dbReference type="ARBA" id="ARBA00022448"/>
    </source>
</evidence>
<dbReference type="Proteomes" id="UP000230709">
    <property type="component" value="Chromosome"/>
</dbReference>
<dbReference type="GO" id="GO:0009279">
    <property type="term" value="C:cell outer membrane"/>
    <property type="evidence" value="ECO:0007669"/>
    <property type="project" value="UniProtKB-SubCell"/>
</dbReference>
<evidence type="ECO:0000256" key="6">
    <source>
        <dbReference type="ARBA" id="ARBA00022729"/>
    </source>
</evidence>
<dbReference type="Gene3D" id="3.55.50.30">
    <property type="match status" value="1"/>
</dbReference>
<evidence type="ECO:0000256" key="12">
    <source>
        <dbReference type="PROSITE-ProRule" id="PRU10144"/>
    </source>
</evidence>
<evidence type="ECO:0000256" key="13">
    <source>
        <dbReference type="RuleBase" id="RU003357"/>
    </source>
</evidence>
<dbReference type="InterPro" id="IPR039426">
    <property type="entry name" value="TonB-dep_rcpt-like"/>
</dbReference>
<protein>
    <submittedName>
        <fullName evidence="15">TonB-dependent receptor</fullName>
    </submittedName>
</protein>
<dbReference type="InterPro" id="IPR012910">
    <property type="entry name" value="Plug_dom"/>
</dbReference>
<keyword evidence="7" id="KW-0408">Iron</keyword>
<dbReference type="GO" id="GO:0015344">
    <property type="term" value="F:siderophore uptake transmembrane transporter activity"/>
    <property type="evidence" value="ECO:0007669"/>
    <property type="project" value="TreeGrafter"/>
</dbReference>
<dbReference type="RefSeq" id="WP_003610492.1">
    <property type="nucleotide sequence ID" value="NZ_ADVE02000001.1"/>
</dbReference>
<feature type="short sequence motif" description="TonB C-terminal box" evidence="12">
    <location>
        <begin position="831"/>
        <end position="848"/>
    </location>
</feature>
<dbReference type="Pfam" id="PF07660">
    <property type="entry name" value="STN"/>
    <property type="match status" value="1"/>
</dbReference>
<dbReference type="GO" id="GO:0044718">
    <property type="term" value="P:siderophore transmembrane transport"/>
    <property type="evidence" value="ECO:0007669"/>
    <property type="project" value="TreeGrafter"/>
</dbReference>
<dbReference type="PROSITE" id="PS01156">
    <property type="entry name" value="TONB_DEPENDENT_REC_2"/>
    <property type="match status" value="1"/>
</dbReference>
<evidence type="ECO:0000256" key="1">
    <source>
        <dbReference type="ARBA" id="ARBA00004571"/>
    </source>
</evidence>
<evidence type="ECO:0000259" key="14">
    <source>
        <dbReference type="SMART" id="SM00965"/>
    </source>
</evidence>
<evidence type="ECO:0000256" key="5">
    <source>
        <dbReference type="ARBA" id="ARBA00022692"/>
    </source>
</evidence>
<proteinExistence type="inferred from homology"/>
<evidence type="ECO:0000256" key="7">
    <source>
        <dbReference type="ARBA" id="ARBA00023004"/>
    </source>
</evidence>
<feature type="domain" description="Secretin/TonB short N-terminal" evidence="14">
    <location>
        <begin position="71"/>
        <end position="123"/>
    </location>
</feature>
<evidence type="ECO:0000256" key="9">
    <source>
        <dbReference type="ARBA" id="ARBA00023136"/>
    </source>
</evidence>
<dbReference type="KEGG" id="mtw:CQW49_03685"/>
<keyword evidence="5 11" id="KW-0812">Transmembrane</keyword>
<dbReference type="InterPro" id="IPR036942">
    <property type="entry name" value="Beta-barrel_TonB_sf"/>
</dbReference>
<comment type="subcellular location">
    <subcellularLocation>
        <location evidence="1 11">Cell outer membrane</location>
        <topology evidence="1 11">Multi-pass membrane protein</topology>
    </subcellularLocation>
</comment>
<dbReference type="SMART" id="SM00965">
    <property type="entry name" value="STN"/>
    <property type="match status" value="1"/>
</dbReference>
<evidence type="ECO:0000313" key="15">
    <source>
        <dbReference type="EMBL" id="ATQ67088.1"/>
    </source>
</evidence>
<dbReference type="EMBL" id="CP023737">
    <property type="protein sequence ID" value="ATQ67088.1"/>
    <property type="molecule type" value="Genomic_DNA"/>
</dbReference>
<name>A0A2D2CWB9_METT3</name>
<keyword evidence="4" id="KW-0410">Iron transport</keyword>
<keyword evidence="4" id="KW-0406">Ion transport</keyword>
<organism evidence="15 16">
    <name type="scientific">Methylosinus trichosporium (strain ATCC 35070 / NCIMB 11131 / UNIQEM 75 / OB3b)</name>
    <dbReference type="NCBI Taxonomy" id="595536"/>
    <lineage>
        <taxon>Bacteria</taxon>
        <taxon>Pseudomonadati</taxon>
        <taxon>Pseudomonadota</taxon>
        <taxon>Alphaproteobacteria</taxon>
        <taxon>Hyphomicrobiales</taxon>
        <taxon>Methylocystaceae</taxon>
        <taxon>Methylosinus</taxon>
    </lineage>
</organism>
<keyword evidence="6" id="KW-0732">Signal</keyword>
<evidence type="ECO:0000256" key="4">
    <source>
        <dbReference type="ARBA" id="ARBA00022496"/>
    </source>
</evidence>
<dbReference type="PROSITE" id="PS52016">
    <property type="entry name" value="TONB_DEPENDENT_REC_3"/>
    <property type="match status" value="1"/>
</dbReference>
<evidence type="ECO:0000256" key="11">
    <source>
        <dbReference type="PROSITE-ProRule" id="PRU01360"/>
    </source>
</evidence>
<dbReference type="PANTHER" id="PTHR30069">
    <property type="entry name" value="TONB-DEPENDENT OUTER MEMBRANE RECEPTOR"/>
    <property type="match status" value="1"/>
</dbReference>
<evidence type="ECO:0000256" key="3">
    <source>
        <dbReference type="ARBA" id="ARBA00022452"/>
    </source>
</evidence>
<keyword evidence="16" id="KW-1185">Reference proteome</keyword>
<evidence type="ECO:0000256" key="8">
    <source>
        <dbReference type="ARBA" id="ARBA00023077"/>
    </source>
</evidence>
<evidence type="ECO:0000256" key="10">
    <source>
        <dbReference type="ARBA" id="ARBA00023237"/>
    </source>
</evidence>
<keyword evidence="9 11" id="KW-0472">Membrane</keyword>
<dbReference type="Pfam" id="PF07715">
    <property type="entry name" value="Plug"/>
    <property type="match status" value="1"/>
</dbReference>
<reference evidence="16" key="1">
    <citation type="submission" date="2017-10" db="EMBL/GenBank/DDBJ databases">
        <title>Completed PacBio SMRT sequence of Methylosinus trichosporium OB3b reveals presence of a third large plasmid.</title>
        <authorList>
            <person name="Charles T.C."/>
            <person name="Lynch M.D.J."/>
            <person name="Heil J.R."/>
            <person name="Cheng J."/>
        </authorList>
    </citation>
    <scope>NUCLEOTIDE SEQUENCE [LARGE SCALE GENOMIC DNA]</scope>
    <source>
        <strain evidence="16">OB3b</strain>
    </source>
</reference>
<comment type="similarity">
    <text evidence="11 13">Belongs to the TonB-dependent receptor family.</text>
</comment>
<dbReference type="SUPFAM" id="SSF56935">
    <property type="entry name" value="Porins"/>
    <property type="match status" value="1"/>
</dbReference>
<dbReference type="InterPro" id="IPR037066">
    <property type="entry name" value="Plug_dom_sf"/>
</dbReference>
<dbReference type="Pfam" id="PF00593">
    <property type="entry name" value="TonB_dep_Rec_b-barrel"/>
    <property type="match status" value="1"/>
</dbReference>
<keyword evidence="8 13" id="KW-0798">TonB box</keyword>
<dbReference type="STRING" id="595536.GCA_000178815_04423"/>
<dbReference type="Gene3D" id="2.170.130.10">
    <property type="entry name" value="TonB-dependent receptor, plug domain"/>
    <property type="match status" value="1"/>
</dbReference>
<dbReference type="AlphaFoldDB" id="A0A2D2CWB9"/>
<sequence>MARRNSRPEYGGMGATALATALSAFFFGADAPAAAHVAIPADEMAAAVKSYEIPAGSVTAALNHLADSNGAQLVYKARLTRDLATKGVIGHYTLEEALDRLLAGTGLRYRLDRKGASVAIVLAQNDTIVNDAGATPLPPIDIAAEQRGRRVDGKTISTPLHASELNEEKLYTARPTASDTAQLLTQAPGVGLYEAGGVSRLPSLRGLADDRIKILLGGGEVTSACANHMNPPLSYIDPNNVGKIEVLSGVTPVSKGGDSIAGTIIVEPKAPVFAGQPVSTPQGLSPWKGDKLIASGTISAFWRSTNNGISISGTANAATDHFSLLYNGGYTRGTDYHAGGNGPKVLSTGFISENHSATLAYQNDGHLFTLQGGYQNIPYQGFVNQRMDMTGNRAFSVNGGYKGAFEWGKLEANAYWRHVAHEMGFLYDKQPSAMPMNTSGTDYGYSLRAEIPLTPTDLLRIGNEFHGNHLNDWWPPIAGSMMMGPNTFWNINGGQRDRVGTHAEWEAKWTPQWSTLLGVRNDVVWMDTGEAQAYDSRDPIPVMMGMMMMGMANPDAAAAARFNARDHRRTDVNFDMTAMVRYQPDEESSYELGYSRKTRSPNLYERYAFGVGGMASSMNGWFGDANGYVGNVDLKPEVAHTVSFTAAWRDPGQDWEVKASPYFSYVENFIDADRIGGFTDLNGSWFPILQFRNHKAELYGFDLSGRAKVYEALEIGRFDLSGVIGYVYGENLDRGDGLYHIMPLNARFTLEHRLGGWSSAAEVQAVDSKTHVSVARQEWKTPSYTLVNLRSGYDFGTVRFDVGITNLGDVRYFSPLGGFNFAQYMKTSVPGSVPGPGRTFYAGVTVRF</sequence>
<keyword evidence="10 11" id="KW-0998">Cell outer membrane</keyword>
<keyword evidence="15" id="KW-0675">Receptor</keyword>
<keyword evidence="2 11" id="KW-0813">Transport</keyword>